<feature type="signal peptide" evidence="1">
    <location>
        <begin position="1"/>
        <end position="16"/>
    </location>
</feature>
<dbReference type="EMBL" id="JAFIMR010000002">
    <property type="protein sequence ID" value="KAI1880858.1"/>
    <property type="molecule type" value="Genomic_DNA"/>
</dbReference>
<gene>
    <name evidence="2" type="ORF">JX265_001098</name>
</gene>
<protein>
    <recommendedName>
        <fullName evidence="4">NIPSNAP domain-containing protein</fullName>
    </recommendedName>
</protein>
<proteinExistence type="predicted"/>
<reference evidence="2" key="1">
    <citation type="submission" date="2021-03" db="EMBL/GenBank/DDBJ databases">
        <title>Revisited historic fungal species revealed as producer of novel bioactive compounds through whole genome sequencing and comparative genomics.</title>
        <authorList>
            <person name="Vignolle G.A."/>
            <person name="Hochenegger N."/>
            <person name="Mach R.L."/>
            <person name="Mach-Aigner A.R."/>
            <person name="Javad Rahimi M."/>
            <person name="Salim K.A."/>
            <person name="Chan C.M."/>
            <person name="Lim L.B.L."/>
            <person name="Cai F."/>
            <person name="Druzhinina I.S."/>
            <person name="U'Ren J.M."/>
            <person name="Derntl C."/>
        </authorList>
    </citation>
    <scope>NUCLEOTIDE SEQUENCE</scope>
    <source>
        <strain evidence="2">TUCIM 5799</strain>
    </source>
</reference>
<feature type="chain" id="PRO_5040483912" description="NIPSNAP domain-containing protein" evidence="1">
    <location>
        <begin position="17"/>
        <end position="123"/>
    </location>
</feature>
<evidence type="ECO:0008006" key="4">
    <source>
        <dbReference type="Google" id="ProtNLM"/>
    </source>
</evidence>
<organism evidence="2 3">
    <name type="scientific">Neoarthrinium moseri</name>
    <dbReference type="NCBI Taxonomy" id="1658444"/>
    <lineage>
        <taxon>Eukaryota</taxon>
        <taxon>Fungi</taxon>
        <taxon>Dikarya</taxon>
        <taxon>Ascomycota</taxon>
        <taxon>Pezizomycotina</taxon>
        <taxon>Sordariomycetes</taxon>
        <taxon>Xylariomycetidae</taxon>
        <taxon>Amphisphaeriales</taxon>
        <taxon>Apiosporaceae</taxon>
        <taxon>Neoarthrinium</taxon>
    </lineage>
</organism>
<keyword evidence="1" id="KW-0732">Signal</keyword>
<evidence type="ECO:0000313" key="3">
    <source>
        <dbReference type="Proteomes" id="UP000829685"/>
    </source>
</evidence>
<evidence type="ECO:0000313" key="2">
    <source>
        <dbReference type="EMBL" id="KAI1880858.1"/>
    </source>
</evidence>
<sequence length="123" mass="13235">MKASLIPLVFSAVAGSCQVPPTELRTYTLTTTAAADQYAQIWQKHIVSLAGFNVTTRSVWRNEGDDKQVIAIVQYALGDDPVAVTEAYMASAAFAQDMEGFNMSSFASVIATELKPLAFSPVL</sequence>
<comment type="caution">
    <text evidence="2">The sequence shown here is derived from an EMBL/GenBank/DDBJ whole genome shotgun (WGS) entry which is preliminary data.</text>
</comment>
<keyword evidence="3" id="KW-1185">Reference proteome</keyword>
<dbReference type="AlphaFoldDB" id="A0A9P9WX19"/>
<dbReference type="PROSITE" id="PS51257">
    <property type="entry name" value="PROKAR_LIPOPROTEIN"/>
    <property type="match status" value="1"/>
</dbReference>
<name>A0A9P9WX19_9PEZI</name>
<dbReference type="OrthoDB" id="4992579at2759"/>
<evidence type="ECO:0000256" key="1">
    <source>
        <dbReference type="SAM" id="SignalP"/>
    </source>
</evidence>
<accession>A0A9P9WX19</accession>
<dbReference type="Proteomes" id="UP000829685">
    <property type="component" value="Unassembled WGS sequence"/>
</dbReference>